<keyword evidence="3" id="KW-1185">Reference proteome</keyword>
<gene>
    <name evidence="2" type="ORF">GZA08_09760</name>
</gene>
<proteinExistence type="predicted"/>
<feature type="region of interest" description="Disordered" evidence="1">
    <location>
        <begin position="1"/>
        <end position="21"/>
    </location>
</feature>
<comment type="caution">
    <text evidence="2">The sequence shown here is derived from an EMBL/GenBank/DDBJ whole genome shotgun (WGS) entry which is preliminary data.</text>
</comment>
<accession>A0A6B2JSP5</accession>
<protein>
    <submittedName>
        <fullName evidence="2">Transposase</fullName>
    </submittedName>
</protein>
<dbReference type="AlphaFoldDB" id="A0A6B2JSP5"/>
<reference evidence="2 3" key="1">
    <citation type="submission" date="2020-02" db="EMBL/GenBank/DDBJ databases">
        <title>Pseudoroseicyclus tamarix, sp. nov., isolated from offshore sediment of a Tamarix chinensis forest.</title>
        <authorList>
            <person name="Gai Y."/>
        </authorList>
    </citation>
    <scope>NUCLEOTIDE SEQUENCE [LARGE SCALE GENOMIC DNA]</scope>
    <source>
        <strain evidence="2 3">CLL3-39</strain>
    </source>
</reference>
<evidence type="ECO:0000313" key="2">
    <source>
        <dbReference type="EMBL" id="NDV01248.1"/>
    </source>
</evidence>
<dbReference type="Proteomes" id="UP000474757">
    <property type="component" value="Unassembled WGS sequence"/>
</dbReference>
<evidence type="ECO:0000313" key="3">
    <source>
        <dbReference type="Proteomes" id="UP000474757"/>
    </source>
</evidence>
<organism evidence="2 3">
    <name type="scientific">Pseudoroseicyclus tamaricis</name>
    <dbReference type="NCBI Taxonomy" id="2705421"/>
    <lineage>
        <taxon>Bacteria</taxon>
        <taxon>Pseudomonadati</taxon>
        <taxon>Pseudomonadota</taxon>
        <taxon>Alphaproteobacteria</taxon>
        <taxon>Rhodobacterales</taxon>
        <taxon>Paracoccaceae</taxon>
        <taxon>Pseudoroseicyclus</taxon>
    </lineage>
</organism>
<evidence type="ECO:0000256" key="1">
    <source>
        <dbReference type="SAM" id="MobiDB-lite"/>
    </source>
</evidence>
<sequence length="21" mass="2325">MAPGQPMQTGFLESFNGRLQD</sequence>
<dbReference type="EMBL" id="JAAGAB010000002">
    <property type="protein sequence ID" value="NDV01248.1"/>
    <property type="molecule type" value="Genomic_DNA"/>
</dbReference>
<name>A0A6B2JSP5_9RHOB</name>